<feature type="transmembrane region" description="Helical" evidence="2">
    <location>
        <begin position="86"/>
        <end position="106"/>
    </location>
</feature>
<feature type="compositionally biased region" description="Low complexity" evidence="1">
    <location>
        <begin position="228"/>
        <end position="245"/>
    </location>
</feature>
<dbReference type="PANTHER" id="PTHR46158:SF2">
    <property type="entry name" value="OS02G0165000 PROTEIN"/>
    <property type="match status" value="1"/>
</dbReference>
<reference evidence="3" key="1">
    <citation type="submission" date="2017-07" db="EMBL/GenBank/DDBJ databases">
        <title>Taro Niue Genome Assembly and Annotation.</title>
        <authorList>
            <person name="Atibalentja N."/>
            <person name="Keating K."/>
            <person name="Fields C.J."/>
        </authorList>
    </citation>
    <scope>NUCLEOTIDE SEQUENCE</scope>
    <source>
        <strain evidence="3">Niue_2</strain>
        <tissue evidence="3">Leaf</tissue>
    </source>
</reference>
<evidence type="ECO:0000313" key="4">
    <source>
        <dbReference type="Proteomes" id="UP000652761"/>
    </source>
</evidence>
<protein>
    <submittedName>
        <fullName evidence="3">Uncharacterized protein</fullName>
    </submittedName>
</protein>
<gene>
    <name evidence="3" type="ORF">Taro_049409</name>
</gene>
<keyword evidence="2" id="KW-1133">Transmembrane helix</keyword>
<evidence type="ECO:0000256" key="1">
    <source>
        <dbReference type="SAM" id="MobiDB-lite"/>
    </source>
</evidence>
<feature type="transmembrane region" description="Helical" evidence="2">
    <location>
        <begin position="172"/>
        <end position="193"/>
    </location>
</feature>
<dbReference type="AlphaFoldDB" id="A0A843XAV5"/>
<evidence type="ECO:0000313" key="3">
    <source>
        <dbReference type="EMBL" id="MQM16451.1"/>
    </source>
</evidence>
<sequence length="245" mass="27048">AVWCRVAGPVGAVVGGSAAGGEAVRLRCRCTRERRSGALARVPPMALAGSVQAVLWQARHGRRQTQVRQRAQANADTGARTVWQDVPVLVLVSMLAYFCFLEQLLFTDMGTSALAISLPFSCALGLLSSMIASTMVTKNFIWAYASFQFAIVILFAHVFYNMLRVSPVLSVLLSSFTGFGIAISTNSLLLEYLRWRSRRRLQAVLQQNDMNRQHRSHELRRTEATGDSGQQETGNQNQQTSVQQV</sequence>
<dbReference type="OrthoDB" id="1729781at2759"/>
<keyword evidence="2" id="KW-0812">Transmembrane</keyword>
<feature type="non-terminal residue" evidence="3">
    <location>
        <position position="1"/>
    </location>
</feature>
<dbReference type="EMBL" id="NMUH01007011">
    <property type="protein sequence ID" value="MQM16451.1"/>
    <property type="molecule type" value="Genomic_DNA"/>
</dbReference>
<feature type="transmembrane region" description="Helical" evidence="2">
    <location>
        <begin position="112"/>
        <end position="133"/>
    </location>
</feature>
<keyword evidence="4" id="KW-1185">Reference proteome</keyword>
<dbReference type="Proteomes" id="UP000652761">
    <property type="component" value="Unassembled WGS sequence"/>
</dbReference>
<comment type="caution">
    <text evidence="3">The sequence shown here is derived from an EMBL/GenBank/DDBJ whole genome shotgun (WGS) entry which is preliminary data.</text>
</comment>
<evidence type="ECO:0000256" key="2">
    <source>
        <dbReference type="SAM" id="Phobius"/>
    </source>
</evidence>
<feature type="transmembrane region" description="Helical" evidence="2">
    <location>
        <begin position="140"/>
        <end position="160"/>
    </location>
</feature>
<organism evidence="3 4">
    <name type="scientific">Colocasia esculenta</name>
    <name type="common">Wild taro</name>
    <name type="synonym">Arum esculentum</name>
    <dbReference type="NCBI Taxonomy" id="4460"/>
    <lineage>
        <taxon>Eukaryota</taxon>
        <taxon>Viridiplantae</taxon>
        <taxon>Streptophyta</taxon>
        <taxon>Embryophyta</taxon>
        <taxon>Tracheophyta</taxon>
        <taxon>Spermatophyta</taxon>
        <taxon>Magnoliopsida</taxon>
        <taxon>Liliopsida</taxon>
        <taxon>Araceae</taxon>
        <taxon>Aroideae</taxon>
        <taxon>Colocasieae</taxon>
        <taxon>Colocasia</taxon>
    </lineage>
</organism>
<name>A0A843XAV5_COLES</name>
<proteinExistence type="predicted"/>
<feature type="region of interest" description="Disordered" evidence="1">
    <location>
        <begin position="207"/>
        <end position="245"/>
    </location>
</feature>
<accession>A0A843XAV5</accession>
<keyword evidence="2" id="KW-0472">Membrane</keyword>
<dbReference type="PANTHER" id="PTHR46158">
    <property type="entry name" value="OS02G0165000 PROTEIN"/>
    <property type="match status" value="1"/>
</dbReference>